<evidence type="ECO:0000259" key="1">
    <source>
        <dbReference type="Pfam" id="PF04909"/>
    </source>
</evidence>
<sequence>MDNGRRNAIGLLGGLALSGLGGCCIPPQLRRDNIETYNGPVPPLLVTSGLTRGMEVLPARAIDVHAHFFNASDIDAAGYLAHSVGHSTLELQGFIIAMEPVVRAVTEIASSAKEEYELLIDANTRTDGRSMKSLENRMTQQRQRIEKRLQEEIVSRGVDIEYDKAQVSLERKWGARFIPRRFNSTTVHKIVDEMHSPGVRGGRDQLRGVSGSTPDGIIRFVACMLQDRWMNLDLYRRTWEPMGIAAAFGAMVNFDYRYCASRSTPHDQMLLMALISKMSGGYMLPLIAYNPMTDLKESGASLALVQEAVNHHGFIGVKIYPPMGFQPYGSGAELDRLLLKMFKWCAEQKVPVMAHANRSMGYDNEADNASSPAGWQALADAMAPGLPMRVNLGHLGGDGSEGDPTSWTRDFAQLMSQPKGTNTYGDLGYWTGLRACIDATCEPLERIKDALNVFPDFGRHVMYGSDWFMMIKEDGWQDYPTELARALAFSNLDRQAVFRTNAIECFGLNDKTRLNNLIEHLGKLPSWLT</sequence>
<evidence type="ECO:0000313" key="2">
    <source>
        <dbReference type="EMBL" id="MQA19330.1"/>
    </source>
</evidence>
<keyword evidence="3" id="KW-1185">Reference proteome</keyword>
<dbReference type="Pfam" id="PF04909">
    <property type="entry name" value="Amidohydro_2"/>
    <property type="match status" value="1"/>
</dbReference>
<evidence type="ECO:0000313" key="3">
    <source>
        <dbReference type="Proteomes" id="UP000444318"/>
    </source>
</evidence>
<comment type="caution">
    <text evidence="2">The sequence shown here is derived from an EMBL/GenBank/DDBJ whole genome shotgun (WGS) entry which is preliminary data.</text>
</comment>
<reference evidence="2 3" key="1">
    <citation type="submission" date="2019-10" db="EMBL/GenBank/DDBJ databases">
        <title>Two novel species isolated from a subtropical stream in China.</title>
        <authorList>
            <person name="Lu H."/>
        </authorList>
    </citation>
    <scope>NUCLEOTIDE SEQUENCE [LARGE SCALE GENOMIC DNA]</scope>
    <source>
        <strain evidence="2 3">FT103W</strain>
    </source>
</reference>
<feature type="domain" description="Amidohydrolase-related" evidence="1">
    <location>
        <begin position="304"/>
        <end position="508"/>
    </location>
</feature>
<organism evidence="2 3">
    <name type="scientific">Rugamonas rivuli</name>
    <dbReference type="NCBI Taxonomy" id="2743358"/>
    <lineage>
        <taxon>Bacteria</taxon>
        <taxon>Pseudomonadati</taxon>
        <taxon>Pseudomonadota</taxon>
        <taxon>Betaproteobacteria</taxon>
        <taxon>Burkholderiales</taxon>
        <taxon>Oxalobacteraceae</taxon>
        <taxon>Telluria group</taxon>
        <taxon>Rugamonas</taxon>
    </lineage>
</organism>
<dbReference type="AlphaFoldDB" id="A0A843SAW1"/>
<gene>
    <name evidence="2" type="ORF">GEV01_07360</name>
</gene>
<proteinExistence type="predicted"/>
<dbReference type="Gene3D" id="3.20.20.140">
    <property type="entry name" value="Metal-dependent hydrolases"/>
    <property type="match status" value="1"/>
</dbReference>
<name>A0A843SAW1_9BURK</name>
<dbReference type="EMBL" id="WHUF01000002">
    <property type="protein sequence ID" value="MQA19330.1"/>
    <property type="molecule type" value="Genomic_DNA"/>
</dbReference>
<protein>
    <submittedName>
        <fullName evidence="2">Amidohydrolase family protein</fullName>
    </submittedName>
</protein>
<dbReference type="InterPro" id="IPR032466">
    <property type="entry name" value="Metal_Hydrolase"/>
</dbReference>
<dbReference type="SUPFAM" id="SSF51556">
    <property type="entry name" value="Metallo-dependent hydrolases"/>
    <property type="match status" value="1"/>
</dbReference>
<dbReference type="GO" id="GO:0016787">
    <property type="term" value="F:hydrolase activity"/>
    <property type="evidence" value="ECO:0007669"/>
    <property type="project" value="UniProtKB-KW"/>
</dbReference>
<dbReference type="InterPro" id="IPR006680">
    <property type="entry name" value="Amidohydro-rel"/>
</dbReference>
<dbReference type="PROSITE" id="PS51257">
    <property type="entry name" value="PROKAR_LIPOPROTEIN"/>
    <property type="match status" value="1"/>
</dbReference>
<accession>A0A843SAW1</accession>
<keyword evidence="2" id="KW-0378">Hydrolase</keyword>
<dbReference type="Proteomes" id="UP000444318">
    <property type="component" value="Unassembled WGS sequence"/>
</dbReference>